<name>C6HWP7_9BACT</name>
<dbReference type="SUPFAM" id="SSF55681">
    <property type="entry name" value="Class II aaRS and biotin synthetases"/>
    <property type="match status" value="1"/>
</dbReference>
<sequence>MSAGVVNGGFDRRVVFLSDREGSARDQMARDREILSRPSLWRRSLLRLYRIRSGVTVGRSWAGTLPPEWPCSNEEIVVRPTGGGAVLHGKDLCLSLFVPWGQRFPRGQDWPHFYERLHGWLSMGLASWGIPSTEATSCLYPLSSSANTPPGGACFSEPVRGDRMSDGQKILGGALALAREGLLYQGSISLPIPNPRLSELFEGWYGLVGEEALADLLLRGREG</sequence>
<evidence type="ECO:0000313" key="2">
    <source>
        <dbReference type="EMBL" id="EES53023.1"/>
    </source>
</evidence>
<accession>C6HWP7</accession>
<organism evidence="2 3">
    <name type="scientific">Leptospirillum ferrodiazotrophum</name>
    <dbReference type="NCBI Taxonomy" id="412449"/>
    <lineage>
        <taxon>Bacteria</taxon>
        <taxon>Pseudomonadati</taxon>
        <taxon>Nitrospirota</taxon>
        <taxon>Nitrospiria</taxon>
        <taxon>Nitrospirales</taxon>
        <taxon>Nitrospiraceae</taxon>
        <taxon>Leptospirillum</taxon>
    </lineage>
</organism>
<dbReference type="AlphaFoldDB" id="C6HWP7"/>
<feature type="domain" description="BPL/LPL catalytic" evidence="1">
    <location>
        <begin position="40"/>
        <end position="223"/>
    </location>
</feature>
<dbReference type="EMBL" id="GG693870">
    <property type="protein sequence ID" value="EES53023.1"/>
    <property type="molecule type" value="Genomic_DNA"/>
</dbReference>
<dbReference type="PROSITE" id="PS51733">
    <property type="entry name" value="BPL_LPL_CATALYTIC"/>
    <property type="match status" value="1"/>
</dbReference>
<gene>
    <name evidence="2" type="ORF">UBAL3_80630080</name>
</gene>
<reference evidence="2 3" key="1">
    <citation type="journal article" date="2009" name="Appl. Environ. Microbiol.">
        <title>Community genomic and proteomic analyses of chemoautotrophic iron-oxidizing "Leptospirillum rubarum" (Group II) and "Leptospirillum ferrodiazotrophum" (Group III) bacteria in acid mine drainage biofilms.</title>
        <authorList>
            <person name="Goltsman D.S."/>
            <person name="Denef V.J."/>
            <person name="Singer S.W."/>
            <person name="VerBerkmoes N.C."/>
            <person name="Lefsrud M."/>
            <person name="Mueller R.S."/>
            <person name="Dick G.J."/>
            <person name="Sun C.L."/>
            <person name="Wheeler K.E."/>
            <person name="Zemla A."/>
            <person name="Baker B.J."/>
            <person name="Hauser L."/>
            <person name="Land M."/>
            <person name="Shah M.B."/>
            <person name="Thelen M.P."/>
            <person name="Hettich R.L."/>
            <person name="Banfield J.F."/>
        </authorList>
    </citation>
    <scope>NUCLEOTIDE SEQUENCE [LARGE SCALE GENOMIC DNA]</scope>
</reference>
<dbReference type="Proteomes" id="UP000009374">
    <property type="component" value="Unassembled WGS sequence"/>
</dbReference>
<keyword evidence="3" id="KW-1185">Reference proteome</keyword>
<dbReference type="InterPro" id="IPR004143">
    <property type="entry name" value="BPL_LPL_catalytic"/>
</dbReference>
<dbReference type="Gene3D" id="3.30.930.10">
    <property type="entry name" value="Bira Bifunctional Protein, Domain 2"/>
    <property type="match status" value="1"/>
</dbReference>
<evidence type="ECO:0000313" key="3">
    <source>
        <dbReference type="Proteomes" id="UP000009374"/>
    </source>
</evidence>
<dbReference type="Pfam" id="PF21948">
    <property type="entry name" value="LplA-B_cat"/>
    <property type="match status" value="1"/>
</dbReference>
<protein>
    <recommendedName>
        <fullName evidence="1">BPL/LPL catalytic domain-containing protein</fullName>
    </recommendedName>
</protein>
<evidence type="ECO:0000259" key="1">
    <source>
        <dbReference type="PROSITE" id="PS51733"/>
    </source>
</evidence>
<dbReference type="InterPro" id="IPR045864">
    <property type="entry name" value="aa-tRNA-synth_II/BPL/LPL"/>
</dbReference>
<proteinExistence type="predicted"/>